<keyword evidence="1" id="KW-0479">Metal-binding</keyword>
<keyword evidence="6" id="KW-1185">Reference proteome</keyword>
<dbReference type="EMBL" id="JBHUEJ010000036">
    <property type="protein sequence ID" value="MFD1712013.1"/>
    <property type="molecule type" value="Genomic_DNA"/>
</dbReference>
<feature type="chain" id="PRO_5046008214" evidence="3">
    <location>
        <begin position="32"/>
        <end position="1194"/>
    </location>
</feature>
<name>A0ABW4KXH4_9BURK</name>
<feature type="domain" description="PilY1 beta-propeller" evidence="4">
    <location>
        <begin position="795"/>
        <end position="993"/>
    </location>
</feature>
<dbReference type="RefSeq" id="WP_147912392.1">
    <property type="nucleotide sequence ID" value="NZ_JBHUEJ010000036.1"/>
</dbReference>
<dbReference type="Proteomes" id="UP001597304">
    <property type="component" value="Unassembled WGS sequence"/>
</dbReference>
<gene>
    <name evidence="5" type="ORF">ACFSF0_15485</name>
</gene>
<reference evidence="6" key="1">
    <citation type="journal article" date="2019" name="Int. J. Syst. Evol. Microbiol.">
        <title>The Global Catalogue of Microorganisms (GCM) 10K type strain sequencing project: providing services to taxonomists for standard genome sequencing and annotation.</title>
        <authorList>
            <consortium name="The Broad Institute Genomics Platform"/>
            <consortium name="The Broad Institute Genome Sequencing Center for Infectious Disease"/>
            <person name="Wu L."/>
            <person name="Ma J."/>
        </authorList>
    </citation>
    <scope>NUCLEOTIDE SEQUENCE [LARGE SCALE GENOMIC DNA]</scope>
    <source>
        <strain evidence="6">LMG 29247</strain>
    </source>
</reference>
<sequence>MSFNSQHPPRFRKSLLALAAGAVLAPHAAWALTLTTAPPGTITPYVAPNVILSLDDSGSMSDGSSGMYSANGTYLGKRYEVLKNAVTEVFNDTTLLPEGKIRLAWQTMNDKTKVGGQQWVTQLSTAAASASTSATTVNRNLMRPLSGAHRTNFLTFMNNFTASGNTPSHLMVQRADEYMRAPLSPNGPWATVPGGPAGDYLGCRRNYHILLTDGGWNNPATYQSTSPLNYDGVTLALPDGTVYDINSAQTQLYRDKDSVPGNYNTTHSVLADWAFYSWSTALKTSGLVGSPDPSNEYRDAPATETFTNRVSGANATLNKFWNPRYNPATWPHMVTFTIGFSSAALPTKNYRPNGTSAGMTAPSSTLPYGYDGNLADYANGTYVWKASTDRGQDMWHSALNGRGQFYAVEKGEDLKAAFRAIIGAINVETEPDTTSTAASGSNVSRNDVGKFTGNYEPKKAWKGFVTAETVLNDGSTTPTATWANKNTADKLDDLTDAQVNTNRLILSWSDAWLGATGQPYKGGVSFKWANDATYLSATQKSTLGLAGSTPVATSGQAIVNYIRGNRSQEGTTTTKPFRVRQSRQGDIVNSNVWYTGAPASGYTRKGYTAFVRNNAAREPMIYVGGNDGMLHGFSATDGSEKIAYVPRGVIASLPALAGPGYSHKYYVDGSPMTGDVDMSTGVQDSDDSGYDDTTNTPDWRTLLVGTLGAGGKGYFVLDVTNPGAGPNPDGVPGFAEDSARQLVKLDRTRGASEAAPDCAAMSGAAKAACLTAVEEDRDIGLITALPVLDETNIMRTSQITRMNNNRWAVVLGNGYNSTNQRPVLLIQYLDGDRELLRLPVAGTVSAPPTIGTGLAKDNGLSAPRLLDLNGDGRSDVAYAGDNLGNLWKFDLTDYDATKWKVAFSGSPLFTATGPSSLGATTRPNAQPITVAPTVVANDRMMTVTASGVTSTRSVGGVMVAFGTGRNVTTTDPTDVLVQTLYSVLDNTRYKVKTISGKGKRLEVHPGDSAKKIPAPAALGTGVTAAKLAERKITDVSTGGRVDEKDVLDMSTWSNHNGWYMDLPATGERLLKNMERYDNTNLLVVYSQVPAKGSDEVDANTESCSATMPKDEVQYRTLLNIMDGKRPSVQLVDANNDGLFNSADGGVSRVRVLKGSHNLIAKSRDRMLDINAKSQKEALARMPEQALRPSWRQVK</sequence>
<dbReference type="InterPro" id="IPR036465">
    <property type="entry name" value="vWFA_dom_sf"/>
</dbReference>
<comment type="caution">
    <text evidence="5">The sequence shown here is derived from an EMBL/GenBank/DDBJ whole genome shotgun (WGS) entry which is preliminary data.</text>
</comment>
<accession>A0ABW4KXH4</accession>
<evidence type="ECO:0000313" key="6">
    <source>
        <dbReference type="Proteomes" id="UP001597304"/>
    </source>
</evidence>
<keyword evidence="3" id="KW-0732">Signal</keyword>
<evidence type="ECO:0000256" key="2">
    <source>
        <dbReference type="ARBA" id="ARBA00022837"/>
    </source>
</evidence>
<proteinExistence type="predicted"/>
<evidence type="ECO:0000313" key="5">
    <source>
        <dbReference type="EMBL" id="MFD1712013.1"/>
    </source>
</evidence>
<dbReference type="InterPro" id="IPR008707">
    <property type="entry name" value="B-propeller_PilY1"/>
</dbReference>
<dbReference type="Gene3D" id="3.40.50.410">
    <property type="entry name" value="von Willebrand factor, type A domain"/>
    <property type="match status" value="1"/>
</dbReference>
<protein>
    <submittedName>
        <fullName evidence="5">Pilus assembly protein</fullName>
    </submittedName>
</protein>
<organism evidence="5 6">
    <name type="scientific">Ottowia flava</name>
    <dbReference type="NCBI Taxonomy" id="2675430"/>
    <lineage>
        <taxon>Bacteria</taxon>
        <taxon>Pseudomonadati</taxon>
        <taxon>Pseudomonadota</taxon>
        <taxon>Betaproteobacteria</taxon>
        <taxon>Burkholderiales</taxon>
        <taxon>Comamonadaceae</taxon>
        <taxon>Ottowia</taxon>
    </lineage>
</organism>
<evidence type="ECO:0000256" key="1">
    <source>
        <dbReference type="ARBA" id="ARBA00022723"/>
    </source>
</evidence>
<feature type="domain" description="PilY1 beta-propeller" evidence="4">
    <location>
        <begin position="585"/>
        <end position="721"/>
    </location>
</feature>
<evidence type="ECO:0000256" key="3">
    <source>
        <dbReference type="SAM" id="SignalP"/>
    </source>
</evidence>
<evidence type="ECO:0000259" key="4">
    <source>
        <dbReference type="Pfam" id="PF05567"/>
    </source>
</evidence>
<feature type="signal peptide" evidence="3">
    <location>
        <begin position="1"/>
        <end position="31"/>
    </location>
</feature>
<keyword evidence="2" id="KW-0106">Calcium</keyword>
<dbReference type="Pfam" id="PF05567">
    <property type="entry name" value="T4P_PilY1"/>
    <property type="match status" value="2"/>
</dbReference>